<protein>
    <submittedName>
        <fullName evidence="1">Uncharacterized protein</fullName>
    </submittedName>
</protein>
<sequence length="56" mass="6162">MELAAVDLDHDPRLLVGEITHVRTDRVVGLERETAKAELATEYPLGFRRGSEASVA</sequence>
<comment type="caution">
    <text evidence="1">The sequence shown here is derived from an EMBL/GenBank/DDBJ whole genome shotgun (WGS) entry which is preliminary data.</text>
</comment>
<dbReference type="EMBL" id="BAWF01000097">
    <property type="protein sequence ID" value="GAF51137.1"/>
    <property type="molecule type" value="Genomic_DNA"/>
</dbReference>
<proteinExistence type="predicted"/>
<organism evidence="1 2">
    <name type="scientific">Rhodococcus wratislaviensis NBRC 100605</name>
    <dbReference type="NCBI Taxonomy" id="1219028"/>
    <lineage>
        <taxon>Bacteria</taxon>
        <taxon>Bacillati</taxon>
        <taxon>Actinomycetota</taxon>
        <taxon>Actinomycetes</taxon>
        <taxon>Mycobacteriales</taxon>
        <taxon>Nocardiaceae</taxon>
        <taxon>Rhodococcus</taxon>
    </lineage>
</organism>
<name>X0QHW9_RHOWR</name>
<dbReference type="AlphaFoldDB" id="X0QHW9"/>
<gene>
    <name evidence="1" type="ORF">RW1_097_00090</name>
</gene>
<evidence type="ECO:0000313" key="2">
    <source>
        <dbReference type="Proteomes" id="UP000019491"/>
    </source>
</evidence>
<keyword evidence="2" id="KW-1185">Reference proteome</keyword>
<reference evidence="1 2" key="1">
    <citation type="submission" date="2014-02" db="EMBL/GenBank/DDBJ databases">
        <title>Whole genome shotgun sequence of Rhodococcus wratislaviensis NBRC 100605.</title>
        <authorList>
            <person name="Hosoyama A."/>
            <person name="Tsuchikane K."/>
            <person name="Yoshida I."/>
            <person name="Ohji S."/>
            <person name="Ichikawa N."/>
            <person name="Yamazoe A."/>
            <person name="Fujita N."/>
        </authorList>
    </citation>
    <scope>NUCLEOTIDE SEQUENCE [LARGE SCALE GENOMIC DNA]</scope>
    <source>
        <strain evidence="1 2">NBRC 100605</strain>
    </source>
</reference>
<accession>X0QHW9</accession>
<dbReference type="Proteomes" id="UP000019491">
    <property type="component" value="Unassembled WGS sequence"/>
</dbReference>
<evidence type="ECO:0000313" key="1">
    <source>
        <dbReference type="EMBL" id="GAF51137.1"/>
    </source>
</evidence>